<dbReference type="InterPro" id="IPR001360">
    <property type="entry name" value="Glyco_hydro_1"/>
</dbReference>
<evidence type="ECO:0000313" key="11">
    <source>
        <dbReference type="EMBL" id="GBP62348.1"/>
    </source>
</evidence>
<feature type="signal peptide" evidence="10">
    <location>
        <begin position="1"/>
        <end position="23"/>
    </location>
</feature>
<evidence type="ECO:0000256" key="8">
    <source>
        <dbReference type="RuleBase" id="RU003690"/>
    </source>
</evidence>
<comment type="subunit">
    <text evidence="2">Homodimer.</text>
</comment>
<evidence type="ECO:0000256" key="10">
    <source>
        <dbReference type="SAM" id="SignalP"/>
    </source>
</evidence>
<dbReference type="Proteomes" id="UP000299102">
    <property type="component" value="Unassembled WGS sequence"/>
</dbReference>
<evidence type="ECO:0000256" key="9">
    <source>
        <dbReference type="RuleBase" id="RU004468"/>
    </source>
</evidence>
<evidence type="ECO:0000256" key="2">
    <source>
        <dbReference type="ARBA" id="ARBA00011738"/>
    </source>
</evidence>
<evidence type="ECO:0000256" key="5">
    <source>
        <dbReference type="ARBA" id="ARBA00023180"/>
    </source>
</evidence>
<dbReference type="Gene3D" id="3.20.20.80">
    <property type="entry name" value="Glycosidases"/>
    <property type="match status" value="1"/>
</dbReference>
<feature type="active site" description="Nucleophile" evidence="7">
    <location>
        <position position="416"/>
    </location>
</feature>
<feature type="chain" id="PRO_5020032721" description="beta-glucosidase" evidence="10">
    <location>
        <begin position="24"/>
        <end position="523"/>
    </location>
</feature>
<evidence type="ECO:0000256" key="3">
    <source>
        <dbReference type="ARBA" id="ARBA00012744"/>
    </source>
</evidence>
<dbReference type="EMBL" id="BGZK01000839">
    <property type="protein sequence ID" value="GBP62348.1"/>
    <property type="molecule type" value="Genomic_DNA"/>
</dbReference>
<keyword evidence="12" id="KW-1185">Reference proteome</keyword>
<dbReference type="AlphaFoldDB" id="A0A4C1XFZ5"/>
<dbReference type="PROSITE" id="PS00572">
    <property type="entry name" value="GLYCOSYL_HYDROL_F1_1"/>
    <property type="match status" value="1"/>
</dbReference>
<dbReference type="EC" id="3.2.1.21" evidence="3"/>
<protein>
    <recommendedName>
        <fullName evidence="3">beta-glucosidase</fullName>
        <ecNumber evidence="3">3.2.1.21</ecNumber>
    </recommendedName>
</protein>
<evidence type="ECO:0000256" key="1">
    <source>
        <dbReference type="ARBA" id="ARBA00010838"/>
    </source>
</evidence>
<dbReference type="InterPro" id="IPR033132">
    <property type="entry name" value="GH_1_N_CS"/>
</dbReference>
<keyword evidence="6 9" id="KW-0326">Glycosidase</keyword>
<dbReference type="GO" id="GO:0005975">
    <property type="term" value="P:carbohydrate metabolic process"/>
    <property type="evidence" value="ECO:0007669"/>
    <property type="project" value="InterPro"/>
</dbReference>
<name>A0A4C1XFZ5_EUMVA</name>
<keyword evidence="5" id="KW-0325">Glycoprotein</keyword>
<evidence type="ECO:0000256" key="4">
    <source>
        <dbReference type="ARBA" id="ARBA00022801"/>
    </source>
</evidence>
<dbReference type="FunFam" id="3.20.20.80:FF:000013">
    <property type="entry name" value="lactase-phlorizin hydrolase"/>
    <property type="match status" value="1"/>
</dbReference>
<reference evidence="11 12" key="1">
    <citation type="journal article" date="2019" name="Commun. Biol.">
        <title>The bagworm genome reveals a unique fibroin gene that provides high tensile strength.</title>
        <authorList>
            <person name="Kono N."/>
            <person name="Nakamura H."/>
            <person name="Ohtoshi R."/>
            <person name="Tomita M."/>
            <person name="Numata K."/>
            <person name="Arakawa K."/>
        </authorList>
    </citation>
    <scope>NUCLEOTIDE SEQUENCE [LARGE SCALE GENOMIC DNA]</scope>
</reference>
<keyword evidence="10" id="KW-0732">Signal</keyword>
<accession>A0A4C1XFZ5</accession>
<dbReference type="PANTHER" id="PTHR10353:SF36">
    <property type="entry name" value="LP05116P"/>
    <property type="match status" value="1"/>
</dbReference>
<evidence type="ECO:0000256" key="7">
    <source>
        <dbReference type="PROSITE-ProRule" id="PRU10055"/>
    </source>
</evidence>
<dbReference type="OrthoDB" id="65569at2759"/>
<dbReference type="SUPFAM" id="SSF51445">
    <property type="entry name" value="(Trans)glycosidases"/>
    <property type="match status" value="1"/>
</dbReference>
<dbReference type="InterPro" id="IPR018120">
    <property type="entry name" value="Glyco_hydro_1_AS"/>
</dbReference>
<evidence type="ECO:0000256" key="6">
    <source>
        <dbReference type="ARBA" id="ARBA00023295"/>
    </source>
</evidence>
<dbReference type="Pfam" id="PF00232">
    <property type="entry name" value="Glyco_hydro_1"/>
    <property type="match status" value="1"/>
</dbReference>
<comment type="similarity">
    <text evidence="1 8">Belongs to the glycosyl hydrolase 1 family.</text>
</comment>
<dbReference type="PANTHER" id="PTHR10353">
    <property type="entry name" value="GLYCOSYL HYDROLASE"/>
    <property type="match status" value="1"/>
</dbReference>
<sequence>MLSSRRVAAWGALLACLSVTLEARGPEEEGQYKGLSNYSFHDKFMFGVASAAFQIEGGWNAGGKGPSMWDVYLHEHPNYTLDSSNADVTADSYRLYKEDVSMVKDLGVTYYRLSISWPRLLPQGTDNYVNEDGVRYYKELFETLLANGITPVVTLYHWDLPQSLMVLGGWANPVMVDYFEDYARVAFKLFGGLVKIWTTLNEPHQHCSNGYGTDFFAPALSSHGVGEYLCVHYMLLAHARAYHLYNNYFKATQGGKIGITLDAFWAEPKVVNDPQDKIASERYMQMHLGMYAHPIFSKDGDYPLSVRQRVDAMSHHQGYSRSRLPYFTPEEVESLRGSSDFFGLNHYTSYLMTPSSLEPNWKVPSLDHDTGVRIEQEPSWPKPGASWLSVYPPGFRKLLNWVSNNYGRDIPIIITENGVSDTGGINDYARVDYYNRYLYQLLLAINIDHCNVQGYFAWTLMDDFEWKDGYVSKFGLYHVDFDSPNKTRTKKLSAYKYQEIVSTRLINFDTLDKRSLRRTVNRI</sequence>
<dbReference type="GO" id="GO:0008422">
    <property type="term" value="F:beta-glucosidase activity"/>
    <property type="evidence" value="ECO:0007669"/>
    <property type="project" value="TreeGrafter"/>
</dbReference>
<dbReference type="STRING" id="151549.A0A4C1XFZ5"/>
<gene>
    <name evidence="11" type="ORF">EVAR_42092_1</name>
</gene>
<proteinExistence type="inferred from homology"/>
<dbReference type="PRINTS" id="PR00131">
    <property type="entry name" value="GLHYDRLASE1"/>
</dbReference>
<organism evidence="11 12">
    <name type="scientific">Eumeta variegata</name>
    <name type="common">Bagworm moth</name>
    <name type="synonym">Eumeta japonica</name>
    <dbReference type="NCBI Taxonomy" id="151549"/>
    <lineage>
        <taxon>Eukaryota</taxon>
        <taxon>Metazoa</taxon>
        <taxon>Ecdysozoa</taxon>
        <taxon>Arthropoda</taxon>
        <taxon>Hexapoda</taxon>
        <taxon>Insecta</taxon>
        <taxon>Pterygota</taxon>
        <taxon>Neoptera</taxon>
        <taxon>Endopterygota</taxon>
        <taxon>Lepidoptera</taxon>
        <taxon>Glossata</taxon>
        <taxon>Ditrysia</taxon>
        <taxon>Tineoidea</taxon>
        <taxon>Psychidae</taxon>
        <taxon>Oiketicinae</taxon>
        <taxon>Eumeta</taxon>
    </lineage>
</organism>
<keyword evidence="4 9" id="KW-0378">Hydrolase</keyword>
<comment type="caution">
    <text evidence="11">The sequence shown here is derived from an EMBL/GenBank/DDBJ whole genome shotgun (WGS) entry which is preliminary data.</text>
</comment>
<dbReference type="InterPro" id="IPR017853">
    <property type="entry name" value="GH"/>
</dbReference>
<evidence type="ECO:0000313" key="12">
    <source>
        <dbReference type="Proteomes" id="UP000299102"/>
    </source>
</evidence>
<dbReference type="PROSITE" id="PS00653">
    <property type="entry name" value="GLYCOSYL_HYDROL_F1_2"/>
    <property type="match status" value="1"/>
</dbReference>